<evidence type="ECO:0000313" key="3">
    <source>
        <dbReference type="EMBL" id="ENN74739.1"/>
    </source>
</evidence>
<feature type="region of interest" description="Disordered" evidence="2">
    <location>
        <begin position="278"/>
        <end position="344"/>
    </location>
</feature>
<comment type="similarity">
    <text evidence="1">Belongs to the SS18 family.</text>
</comment>
<dbReference type="HOGENOM" id="CLU_807170_0_0_1"/>
<name>N6T3L1_DENPD</name>
<feature type="compositionally biased region" description="Pro residues" evidence="2">
    <location>
        <begin position="309"/>
        <end position="325"/>
    </location>
</feature>
<reference evidence="3" key="1">
    <citation type="journal article" date="2013" name="Genome Biol.">
        <title>Draft genome of the mountain pine beetle, Dendroctonus ponderosae Hopkins, a major forest pest.</title>
        <authorList>
            <person name="Keeling C.I."/>
            <person name="Yuen M.M."/>
            <person name="Liao N.Y."/>
            <person name="Docking T.R."/>
            <person name="Chan S.K."/>
            <person name="Taylor G.A."/>
            <person name="Palmquist D.L."/>
            <person name="Jackman S.D."/>
            <person name="Nguyen A."/>
            <person name="Li M."/>
            <person name="Henderson H."/>
            <person name="Janes J.K."/>
            <person name="Zhao Y."/>
            <person name="Pandoh P."/>
            <person name="Moore R."/>
            <person name="Sperling F.A."/>
            <person name="Huber D.P."/>
            <person name="Birol I."/>
            <person name="Jones S.J."/>
            <person name="Bohlmann J."/>
        </authorList>
    </citation>
    <scope>NUCLEOTIDE SEQUENCE</scope>
</reference>
<dbReference type="Pfam" id="PF05030">
    <property type="entry name" value="SSXT"/>
    <property type="match status" value="1"/>
</dbReference>
<organism evidence="3">
    <name type="scientific">Dendroctonus ponderosae</name>
    <name type="common">Mountain pine beetle</name>
    <dbReference type="NCBI Taxonomy" id="77166"/>
    <lineage>
        <taxon>Eukaryota</taxon>
        <taxon>Metazoa</taxon>
        <taxon>Ecdysozoa</taxon>
        <taxon>Arthropoda</taxon>
        <taxon>Hexapoda</taxon>
        <taxon>Insecta</taxon>
        <taxon>Pterygota</taxon>
        <taxon>Neoptera</taxon>
        <taxon>Endopterygota</taxon>
        <taxon>Coleoptera</taxon>
        <taxon>Polyphaga</taxon>
        <taxon>Cucujiformia</taxon>
        <taxon>Curculionidae</taxon>
        <taxon>Scolytinae</taxon>
        <taxon>Dendroctonus</taxon>
    </lineage>
</organism>
<feature type="compositionally biased region" description="Polar residues" evidence="2">
    <location>
        <begin position="334"/>
        <end position="344"/>
    </location>
</feature>
<sequence>MSTAFARTNGPRQPPNPQQIQKLLDENGHLIQTIQEYQSKGKVQEVLQYQTQLHRNLVFLATIADNAQNVNSLLPVSYCRLIWKGPRDSNLPQQDTGNLQALRHLDDLRDLQDQVLLIQATSNADISKASTRASILHKVKGIPKASTRRPTNHRFILPTLKVTMGNRLLLLLTTVTNSKDTGPLHLPQTLLHKGPQLDHMHLLMGLHLNRLLPTECLLMDLHLTPEPRRRKAIHHLKEVTHHKATLRHPLKEAPNRLLLRKALHKSVVGITRFSLIAVPPPQNYGQNNTQGPPFSGPPTTNTSSSVNTAPPPSGPGGPAPPPSSQPYPGQQGYNPNSQSNLNTG</sequence>
<dbReference type="EMBL" id="KB741033">
    <property type="protein sequence ID" value="ENN74739.1"/>
    <property type="molecule type" value="Genomic_DNA"/>
</dbReference>
<evidence type="ECO:0000256" key="2">
    <source>
        <dbReference type="SAM" id="MobiDB-lite"/>
    </source>
</evidence>
<gene>
    <name evidence="3" type="ORF">YQE_08677</name>
</gene>
<evidence type="ECO:0000256" key="1">
    <source>
        <dbReference type="ARBA" id="ARBA00007945"/>
    </source>
</evidence>
<dbReference type="InterPro" id="IPR007726">
    <property type="entry name" value="SS18_N"/>
</dbReference>
<protein>
    <submittedName>
        <fullName evidence="3">Uncharacterized protein</fullName>
    </submittedName>
</protein>
<feature type="non-terminal residue" evidence="3">
    <location>
        <position position="1"/>
    </location>
</feature>
<dbReference type="AlphaFoldDB" id="N6T3L1"/>
<feature type="compositionally biased region" description="Low complexity" evidence="2">
    <location>
        <begin position="297"/>
        <end position="308"/>
    </location>
</feature>
<proteinExistence type="inferred from homology"/>
<dbReference type="OrthoDB" id="10265171at2759"/>
<accession>N6T3L1</accession>